<feature type="region of interest" description="2-C-methyl-D-erythritol 4-phosphate cytidylyltransferase" evidence="14">
    <location>
        <begin position="1"/>
        <end position="238"/>
    </location>
</feature>
<dbReference type="Gene3D" id="3.30.1330.50">
    <property type="entry name" value="2-C-methyl-D-erythritol 2,4-cyclodiphosphate synthase"/>
    <property type="match status" value="1"/>
</dbReference>
<comment type="catalytic activity">
    <reaction evidence="1 14">
        <text>4-CDP-2-C-methyl-D-erythritol 2-phosphate = 2-C-methyl-D-erythritol 2,4-cyclic diphosphate + CMP</text>
        <dbReference type="Rhea" id="RHEA:23864"/>
        <dbReference type="ChEBI" id="CHEBI:57919"/>
        <dbReference type="ChEBI" id="CHEBI:58483"/>
        <dbReference type="ChEBI" id="CHEBI:60377"/>
        <dbReference type="EC" id="4.6.1.12"/>
    </reaction>
</comment>
<keyword evidence="10 14" id="KW-0479">Metal-binding</keyword>
<comment type="cofactor">
    <cofactor evidence="3 14">
        <name>a divalent metal cation</name>
        <dbReference type="ChEBI" id="CHEBI:60240"/>
    </cofactor>
</comment>
<dbReference type="HAMAP" id="MF_00108">
    <property type="entry name" value="IspD"/>
    <property type="match status" value="1"/>
</dbReference>
<keyword evidence="11 14" id="KW-0414">Isoprene biosynthesis</keyword>
<feature type="site" description="Transition state stabilizer" evidence="14">
    <location>
        <position position="21"/>
    </location>
</feature>
<dbReference type="OrthoDB" id="9802561at2"/>
<dbReference type="InterPro" id="IPR003526">
    <property type="entry name" value="MECDP_synthase"/>
</dbReference>
<dbReference type="Pfam" id="PF02542">
    <property type="entry name" value="YgbB"/>
    <property type="match status" value="1"/>
</dbReference>
<dbReference type="EMBL" id="PGFH01000001">
    <property type="protein sequence ID" value="PJJ81679.1"/>
    <property type="molecule type" value="Genomic_DNA"/>
</dbReference>
<keyword evidence="12 14" id="KW-0456">Lyase</keyword>
<comment type="pathway">
    <text evidence="5 14">Isoprenoid biosynthesis; isopentenyl diphosphate biosynthesis via DXP pathway; isopentenyl diphosphate from 1-deoxy-D-xylulose 5-phosphate: step 2/6.</text>
</comment>
<evidence type="ECO:0000256" key="1">
    <source>
        <dbReference type="ARBA" id="ARBA00000200"/>
    </source>
</evidence>
<dbReference type="AlphaFoldDB" id="A0A2M9D7H9"/>
<comment type="function">
    <text evidence="14">Bifunctional enzyme that catalyzes the formation of 4-diphosphocytidyl-2-C-methyl-D-erythritol from CTP and 2-C-methyl-D-erythritol 4-phosphate (MEP) (IspD), and catalyzes the conversion of 4-diphosphocytidyl-2-C-methyl-D-erythritol 2-phosphate (CDP-ME2P) to 2-C-methyl-D-erythritol 2,4-cyclodiphosphate (ME-CPP) with a corresponding release of cytidine 5-monophosphate (CMP) (IspF).</text>
</comment>
<dbReference type="GO" id="GO:0016114">
    <property type="term" value="P:terpenoid biosynthetic process"/>
    <property type="evidence" value="ECO:0007669"/>
    <property type="project" value="InterPro"/>
</dbReference>
<sequence length="401" mass="42413">MNPQINPRVAVILLGAGNGTRLGRNEPKAFVHLAGRPTLSRALESVFGMAEPTQVIITVPKSYGPIAKQLARSVPGGRDREPVIIVGGSTRQESVAEALKFLESSIDVVLVHDAARPLTPSLVFDSVAAEVRSSNAGVVPGLPVADTIKRTDDNSQIVETVDRSVLMAVQTPQGFPRDQLVAAHEAAQEEHTDDSALVAAAGFPVSIIAGDPMAFKITTAWELRRAEQLFTESAATSIRVGTGTDVHAYDDTKPLWLAGLHWPDEVGLRGHSDGDVVAHAICDAMLSAAKLGDLGSVFGTSDPKFEDAHGDVFLRETLFLMREAGFEVGNVSVQLIGNHPMVSRRRVEAEEFLSGILGASVSIAGTTSDALGFTGRGEGMAAIATALVHARTVAEATHNRE</sequence>
<keyword evidence="13 14" id="KW-0511">Multifunctional enzyme</keyword>
<evidence type="ECO:0000256" key="10">
    <source>
        <dbReference type="ARBA" id="ARBA00022723"/>
    </source>
</evidence>
<dbReference type="EC" id="2.7.7.60" evidence="14"/>
<feature type="binding site" evidence="14">
    <location>
        <begin position="271"/>
        <end position="272"/>
    </location>
    <ligand>
        <name>4-CDP-2-C-methyl-D-erythritol 2-phosphate</name>
        <dbReference type="ChEBI" id="CHEBI:57919"/>
    </ligand>
</feature>
<comment type="similarity">
    <text evidence="6">Belongs to the IspF family.</text>
</comment>
<dbReference type="SUPFAM" id="SSF69765">
    <property type="entry name" value="IpsF-like"/>
    <property type="match status" value="1"/>
</dbReference>
<evidence type="ECO:0000256" key="5">
    <source>
        <dbReference type="ARBA" id="ARBA00004787"/>
    </source>
</evidence>
<feature type="binding site" evidence="14">
    <location>
        <position position="279"/>
    </location>
    <ligand>
        <name>a divalent metal cation</name>
        <dbReference type="ChEBI" id="CHEBI:60240"/>
    </ligand>
</feature>
<accession>A0A2M9D7H9</accession>
<evidence type="ECO:0000313" key="16">
    <source>
        <dbReference type="EMBL" id="PJJ81679.1"/>
    </source>
</evidence>
<evidence type="ECO:0000256" key="2">
    <source>
        <dbReference type="ARBA" id="ARBA00001282"/>
    </source>
</evidence>
<dbReference type="NCBIfam" id="TIGR00151">
    <property type="entry name" value="ispF"/>
    <property type="match status" value="1"/>
</dbReference>
<dbReference type="PANTHER" id="PTHR32125:SF4">
    <property type="entry name" value="2-C-METHYL-D-ERYTHRITOL 4-PHOSPHATE CYTIDYLYLTRANSFERASE, CHLOROPLASTIC"/>
    <property type="match status" value="1"/>
</dbReference>
<dbReference type="Pfam" id="PF01128">
    <property type="entry name" value="IspD"/>
    <property type="match status" value="1"/>
</dbReference>
<comment type="similarity">
    <text evidence="14">In the C-terminal section; belongs to the IspF family.</text>
</comment>
<dbReference type="CDD" id="cd00554">
    <property type="entry name" value="MECDP_synthase"/>
    <property type="match status" value="1"/>
</dbReference>
<dbReference type="PANTHER" id="PTHR32125">
    <property type="entry name" value="2-C-METHYL-D-ERYTHRITOL 4-PHOSPHATE CYTIDYLYLTRANSFERASE, CHLOROPLASTIC"/>
    <property type="match status" value="1"/>
</dbReference>
<organism evidence="16 17">
    <name type="scientific">Salinibacterium amurskyense</name>
    <dbReference type="NCBI Taxonomy" id="205941"/>
    <lineage>
        <taxon>Bacteria</taxon>
        <taxon>Bacillati</taxon>
        <taxon>Actinomycetota</taxon>
        <taxon>Actinomycetes</taxon>
        <taxon>Micrococcales</taxon>
        <taxon>Microbacteriaceae</taxon>
        <taxon>Salinibacterium</taxon>
    </lineage>
</organism>
<dbReference type="InterPro" id="IPR001228">
    <property type="entry name" value="IspD"/>
</dbReference>
<dbReference type="InterPro" id="IPR029044">
    <property type="entry name" value="Nucleotide-diphossugar_trans"/>
</dbReference>
<dbReference type="GO" id="GO:0046872">
    <property type="term" value="F:metal ion binding"/>
    <property type="evidence" value="ECO:0007669"/>
    <property type="project" value="UniProtKB-KW"/>
</dbReference>
<dbReference type="InterPro" id="IPR036571">
    <property type="entry name" value="MECDP_synthase_sf"/>
</dbReference>
<evidence type="ECO:0000256" key="9">
    <source>
        <dbReference type="ARBA" id="ARBA00022695"/>
    </source>
</evidence>
<proteinExistence type="inferred from homology"/>
<comment type="caution">
    <text evidence="16">The sequence shown here is derived from an EMBL/GenBank/DDBJ whole genome shotgun (WGS) entry which is preliminary data.</text>
</comment>
<dbReference type="InterPro" id="IPR018294">
    <property type="entry name" value="ISPD_synthase_CS"/>
</dbReference>
<dbReference type="FunFam" id="3.30.1330.50:FF:000003">
    <property type="entry name" value="2-C-methyl-D-erythritol 2,4-cyclodiphosphate synthase"/>
    <property type="match status" value="1"/>
</dbReference>
<dbReference type="PROSITE" id="PS01295">
    <property type="entry name" value="ISPD"/>
    <property type="match status" value="1"/>
</dbReference>
<dbReference type="InterPro" id="IPR034683">
    <property type="entry name" value="IspD/TarI"/>
</dbReference>
<evidence type="ECO:0000256" key="6">
    <source>
        <dbReference type="ARBA" id="ARBA00008480"/>
    </source>
</evidence>
<dbReference type="EC" id="4.6.1.12" evidence="14"/>
<dbReference type="GO" id="GO:0019288">
    <property type="term" value="P:isopentenyl diphosphate biosynthetic process, methylerythritol 4-phosphate pathway"/>
    <property type="evidence" value="ECO:0007669"/>
    <property type="project" value="UniProtKB-UniRule"/>
</dbReference>
<evidence type="ECO:0000256" key="11">
    <source>
        <dbReference type="ARBA" id="ARBA00023229"/>
    </source>
</evidence>
<feature type="site" description="Transition state stabilizer" evidence="14">
    <location>
        <position position="367"/>
    </location>
</feature>
<evidence type="ECO:0000313" key="17">
    <source>
        <dbReference type="Proteomes" id="UP000231742"/>
    </source>
</evidence>
<dbReference type="HAMAP" id="MF_01520">
    <property type="entry name" value="IspDF"/>
    <property type="match status" value="1"/>
</dbReference>
<feature type="site" description="Positions MEP for the nucleophilic attack" evidence="14">
    <location>
        <position position="216"/>
    </location>
</feature>
<comment type="caution">
    <text evidence="14">Lacks conserved residue(s) required for the propagation of feature annotation.</text>
</comment>
<evidence type="ECO:0000256" key="4">
    <source>
        <dbReference type="ARBA" id="ARBA00004709"/>
    </source>
</evidence>
<feature type="binding site" evidence="14">
    <location>
        <begin position="293"/>
        <end position="295"/>
    </location>
    <ligand>
        <name>4-CDP-2-C-methyl-D-erythritol 2-phosphate</name>
        <dbReference type="ChEBI" id="CHEBI:57919"/>
    </ligand>
</feature>
<dbReference type="FunFam" id="3.90.550.10:FF:000003">
    <property type="entry name" value="2-C-methyl-D-erythritol 4-phosphate cytidylyltransferase"/>
    <property type="match status" value="1"/>
</dbReference>
<feature type="binding site" evidence="14">
    <location>
        <begin position="245"/>
        <end position="247"/>
    </location>
    <ligand>
        <name>4-CDP-2-C-methyl-D-erythritol 2-phosphate</name>
        <dbReference type="ChEBI" id="CHEBI:57919"/>
    </ligand>
</feature>
<evidence type="ECO:0000256" key="8">
    <source>
        <dbReference type="ARBA" id="ARBA00022679"/>
    </source>
</evidence>
<feature type="site" description="Transition state stabilizer" evidence="14">
    <location>
        <position position="28"/>
    </location>
</feature>
<keyword evidence="8 14" id="KW-0808">Transferase</keyword>
<evidence type="ECO:0000256" key="7">
    <source>
        <dbReference type="ARBA" id="ARBA00009789"/>
    </source>
</evidence>
<dbReference type="RefSeq" id="WP_100388340.1">
    <property type="nucleotide sequence ID" value="NZ_BMZU01000001.1"/>
</dbReference>
<evidence type="ECO:0000256" key="13">
    <source>
        <dbReference type="ARBA" id="ARBA00023268"/>
    </source>
</evidence>
<dbReference type="Gene3D" id="3.90.550.10">
    <property type="entry name" value="Spore Coat Polysaccharide Biosynthesis Protein SpsA, Chain A"/>
    <property type="match status" value="1"/>
</dbReference>
<keyword evidence="17" id="KW-1185">Reference proteome</keyword>
<evidence type="ECO:0000256" key="12">
    <source>
        <dbReference type="ARBA" id="ARBA00023239"/>
    </source>
</evidence>
<gene>
    <name evidence="14" type="primary">ispDF</name>
    <name evidence="16" type="ORF">CLV85_0857</name>
</gene>
<comment type="similarity">
    <text evidence="14">In the N-terminal section; belongs to the IspD/TarI cytidylyltransferase family. IspD subfamily.</text>
</comment>
<reference evidence="16 17" key="1">
    <citation type="submission" date="2017-11" db="EMBL/GenBank/DDBJ databases">
        <title>Genomic Encyclopedia of Archaeal and Bacterial Type Strains, Phase II (KMG-II): From Individual Species to Whole Genera.</title>
        <authorList>
            <person name="Goeker M."/>
        </authorList>
    </citation>
    <scope>NUCLEOTIDE SEQUENCE [LARGE SCALE GENOMIC DNA]</scope>
    <source>
        <strain evidence="16 17">DSM 16400</strain>
    </source>
</reference>
<feature type="binding site" evidence="14">
    <location>
        <begin position="366"/>
        <end position="369"/>
    </location>
    <ligand>
        <name>4-CDP-2-C-methyl-D-erythritol 2-phosphate</name>
        <dbReference type="ChEBI" id="CHEBI:57919"/>
    </ligand>
</feature>
<dbReference type="SUPFAM" id="SSF53448">
    <property type="entry name" value="Nucleotide-diphospho-sugar transferases"/>
    <property type="match status" value="1"/>
</dbReference>
<evidence type="ECO:0000256" key="14">
    <source>
        <dbReference type="HAMAP-Rule" id="MF_01520"/>
    </source>
</evidence>
<dbReference type="HAMAP" id="MF_00107">
    <property type="entry name" value="IspF"/>
    <property type="match status" value="1"/>
</dbReference>
<name>A0A2M9D7H9_9MICO</name>
<keyword evidence="9 14" id="KW-0548">Nucleotidyltransferase</keyword>
<dbReference type="UniPathway" id="UPA00056">
    <property type="reaction ID" value="UER00093"/>
</dbReference>
<feature type="region of interest" description="2-C-methyl-D-erythritol 2,4-cyclodiphosphate synthase" evidence="14">
    <location>
        <begin position="239"/>
        <end position="401"/>
    </location>
</feature>
<feature type="binding site" evidence="14">
    <location>
        <position position="247"/>
    </location>
    <ligand>
        <name>a divalent metal cation</name>
        <dbReference type="ChEBI" id="CHEBI:60240"/>
    </ligand>
</feature>
<dbReference type="GO" id="GO:0050518">
    <property type="term" value="F:2-C-methyl-D-erythritol 4-phosphate cytidylyltransferase activity"/>
    <property type="evidence" value="ECO:0007669"/>
    <property type="project" value="UniProtKB-UniRule"/>
</dbReference>
<comment type="pathway">
    <text evidence="4 14">Isoprenoid biosynthesis; isopentenyl diphosphate biosynthesis via DXP pathway; isopentenyl diphosphate from 1-deoxy-D-xylulose 5-phosphate: step 4/6.</text>
</comment>
<feature type="binding site" evidence="14">
    <location>
        <position position="376"/>
    </location>
    <ligand>
        <name>4-CDP-2-C-methyl-D-erythritol 2-phosphate</name>
        <dbReference type="ChEBI" id="CHEBI:57919"/>
    </ligand>
</feature>
<feature type="binding site" evidence="14">
    <location>
        <position position="373"/>
    </location>
    <ligand>
        <name>4-CDP-2-C-methyl-D-erythritol 2-phosphate</name>
        <dbReference type="ChEBI" id="CHEBI:57919"/>
    </ligand>
</feature>
<feature type="site" description="Positions MEP for the nucleophilic attack" evidence="14">
    <location>
        <position position="163"/>
    </location>
</feature>
<dbReference type="PROSITE" id="PS01350">
    <property type="entry name" value="ISPF"/>
    <property type="match status" value="1"/>
</dbReference>
<dbReference type="GO" id="GO:0008685">
    <property type="term" value="F:2-C-methyl-D-erythritol 2,4-cyclodiphosphate synthase activity"/>
    <property type="evidence" value="ECO:0007669"/>
    <property type="project" value="UniProtKB-UniRule"/>
</dbReference>
<feature type="domain" description="2-C-methyl-D-erythritol 2,4-cyclodiphosphate synthase" evidence="15">
    <location>
        <begin position="238"/>
        <end position="388"/>
    </location>
</feature>
<dbReference type="InterPro" id="IPR026596">
    <property type="entry name" value="IspD/F"/>
</dbReference>
<dbReference type="NCBIfam" id="TIGR00453">
    <property type="entry name" value="ispD"/>
    <property type="match status" value="1"/>
</dbReference>
<evidence type="ECO:0000259" key="15">
    <source>
        <dbReference type="Pfam" id="PF02542"/>
    </source>
</evidence>
<comment type="similarity">
    <text evidence="7">Belongs to the IspD/TarI cytidylyltransferase family. IspD subfamily.</text>
</comment>
<dbReference type="InterPro" id="IPR020555">
    <property type="entry name" value="MECDP_synthase_CS"/>
</dbReference>
<feature type="site" description="Transition state stabilizer" evidence="14">
    <location>
        <position position="271"/>
    </location>
</feature>
<feature type="binding site" evidence="14">
    <location>
        <position position="245"/>
    </location>
    <ligand>
        <name>a divalent metal cation</name>
        <dbReference type="ChEBI" id="CHEBI:60240"/>
    </ligand>
</feature>
<dbReference type="CDD" id="cd02516">
    <property type="entry name" value="CDP-ME_synthetase"/>
    <property type="match status" value="1"/>
</dbReference>
<dbReference type="Proteomes" id="UP000231742">
    <property type="component" value="Unassembled WGS sequence"/>
</dbReference>
<dbReference type="InterPro" id="IPR050088">
    <property type="entry name" value="IspD/TarI_cytidylyltransf_bact"/>
</dbReference>
<protein>
    <recommendedName>
        <fullName evidence="14">Bifunctional enzyme IspD/IspF</fullName>
    </recommendedName>
    <domain>
        <recommendedName>
            <fullName evidence="14">2-C-methyl-D-erythritol 4-phosphate cytidylyltransferase</fullName>
            <ecNumber evidence="14">2.7.7.60</ecNumber>
        </recommendedName>
        <alternativeName>
            <fullName evidence="14">4-diphosphocytidyl-2C-methyl-D-erythritol synthase</fullName>
        </alternativeName>
        <alternativeName>
            <fullName evidence="14">MEP cytidylyltransferase</fullName>
            <shortName evidence="14">MCT</shortName>
        </alternativeName>
    </domain>
    <domain>
        <recommendedName>
            <fullName evidence="14">2-C-methyl-D-erythritol 2,4-cyclodiphosphate synthase</fullName>
            <shortName evidence="14">MECDP-synthase</shortName>
            <shortName evidence="14">MECPP-synthase</shortName>
            <shortName evidence="14">MECPS</shortName>
            <ecNumber evidence="14">4.6.1.12</ecNumber>
        </recommendedName>
    </domain>
</protein>
<comment type="catalytic activity">
    <reaction evidence="2 14">
        <text>2-C-methyl-D-erythritol 4-phosphate + CTP + H(+) = 4-CDP-2-C-methyl-D-erythritol + diphosphate</text>
        <dbReference type="Rhea" id="RHEA:13429"/>
        <dbReference type="ChEBI" id="CHEBI:15378"/>
        <dbReference type="ChEBI" id="CHEBI:33019"/>
        <dbReference type="ChEBI" id="CHEBI:37563"/>
        <dbReference type="ChEBI" id="CHEBI:57823"/>
        <dbReference type="ChEBI" id="CHEBI:58262"/>
        <dbReference type="EC" id="2.7.7.60"/>
    </reaction>
</comment>
<evidence type="ECO:0000256" key="3">
    <source>
        <dbReference type="ARBA" id="ARBA00001968"/>
    </source>
</evidence>